<dbReference type="InterPro" id="IPR036705">
    <property type="entry name" value="Ribosyl_crysJ1_sf"/>
</dbReference>
<dbReference type="EMBL" id="JAEHOC010000008">
    <property type="protein sequence ID" value="KAG2439556.1"/>
    <property type="molecule type" value="Genomic_DNA"/>
</dbReference>
<evidence type="ECO:0000313" key="14">
    <source>
        <dbReference type="Proteomes" id="UP000650467"/>
    </source>
</evidence>
<evidence type="ECO:0000256" key="4">
    <source>
        <dbReference type="ARBA" id="ARBA00041057"/>
    </source>
</evidence>
<comment type="catalytic activity">
    <reaction evidence="11">
        <text>alpha-NAD(+) + H2O = ADP-D-ribose + nicotinamide + H(+)</text>
        <dbReference type="Rhea" id="RHEA:68792"/>
        <dbReference type="ChEBI" id="CHEBI:15377"/>
        <dbReference type="ChEBI" id="CHEBI:15378"/>
        <dbReference type="ChEBI" id="CHEBI:17154"/>
        <dbReference type="ChEBI" id="CHEBI:57967"/>
        <dbReference type="ChEBI" id="CHEBI:77017"/>
    </reaction>
</comment>
<dbReference type="EC" id="3.2.1.143" evidence="2"/>
<evidence type="ECO:0000256" key="5">
    <source>
        <dbReference type="ARBA" id="ARBA00042398"/>
    </source>
</evidence>
<evidence type="ECO:0000256" key="9">
    <source>
        <dbReference type="ARBA" id="ARBA00043187"/>
    </source>
</evidence>
<protein>
    <recommendedName>
        <fullName evidence="4">ADP-ribosylhydrolase ARH3</fullName>
        <ecNumber evidence="2">3.2.1.143</ecNumber>
    </recommendedName>
    <alternativeName>
        <fullName evidence="5">ADP-ribose glycohydrolase ARH3</fullName>
    </alternativeName>
    <alternativeName>
        <fullName evidence="6">ADP-ribosylhydrolase 3</fullName>
    </alternativeName>
    <alternativeName>
        <fullName evidence="9">O-acetyl-ADP-ribose deacetylase ARH3</fullName>
    </alternativeName>
    <alternativeName>
        <fullName evidence="10">Poly(ADP-ribose) glycohydrolase ARH3</fullName>
    </alternativeName>
    <alternativeName>
        <fullName evidence="8">[Protein ADP-ribosylarginine] hydrolase-like protein 2</fullName>
    </alternativeName>
    <alternativeName>
        <fullName evidence="7">[Protein ADP-ribosylserine] hydrolase</fullName>
    </alternativeName>
</protein>
<evidence type="ECO:0000256" key="1">
    <source>
        <dbReference type="ARBA" id="ARBA00010702"/>
    </source>
</evidence>
<name>A0A835W8E0_CHLIN</name>
<dbReference type="Proteomes" id="UP000650467">
    <property type="component" value="Unassembled WGS sequence"/>
</dbReference>
<evidence type="ECO:0000256" key="3">
    <source>
        <dbReference type="ARBA" id="ARBA00022801"/>
    </source>
</evidence>
<dbReference type="Pfam" id="PF03747">
    <property type="entry name" value="ADP_ribosyl_GH"/>
    <property type="match status" value="1"/>
</dbReference>
<dbReference type="GO" id="GO:0046872">
    <property type="term" value="F:metal ion binding"/>
    <property type="evidence" value="ECO:0007669"/>
    <property type="project" value="UniProtKB-KW"/>
</dbReference>
<feature type="binding site" evidence="12">
    <location>
        <position position="64"/>
    </location>
    <ligand>
        <name>Mg(2+)</name>
        <dbReference type="ChEBI" id="CHEBI:18420"/>
        <label>1</label>
    </ligand>
</feature>
<keyword evidence="12" id="KW-0479">Metal-binding</keyword>
<evidence type="ECO:0000256" key="11">
    <source>
        <dbReference type="ARBA" id="ARBA00049015"/>
    </source>
</evidence>
<comment type="caution">
    <text evidence="13">The sequence shown here is derived from an EMBL/GenBank/DDBJ whole genome shotgun (WGS) entry which is preliminary data.</text>
</comment>
<dbReference type="AlphaFoldDB" id="A0A835W8E0"/>
<evidence type="ECO:0000313" key="13">
    <source>
        <dbReference type="EMBL" id="KAG2439556.1"/>
    </source>
</evidence>
<feature type="binding site" evidence="12">
    <location>
        <position position="65"/>
    </location>
    <ligand>
        <name>Mg(2+)</name>
        <dbReference type="ChEBI" id="CHEBI:18420"/>
        <label>1</label>
    </ligand>
</feature>
<dbReference type="InterPro" id="IPR050792">
    <property type="entry name" value="ADP-ribosylglycohydrolase"/>
</dbReference>
<evidence type="ECO:0000256" key="7">
    <source>
        <dbReference type="ARBA" id="ARBA00042722"/>
    </source>
</evidence>
<dbReference type="PANTHER" id="PTHR16222">
    <property type="entry name" value="ADP-RIBOSYLGLYCOHYDROLASE"/>
    <property type="match status" value="1"/>
</dbReference>
<evidence type="ECO:0000256" key="12">
    <source>
        <dbReference type="PIRSR" id="PIRSR605502-1"/>
    </source>
</evidence>
<dbReference type="SUPFAM" id="SSF101478">
    <property type="entry name" value="ADP-ribosylglycohydrolase"/>
    <property type="match status" value="1"/>
</dbReference>
<evidence type="ECO:0000256" key="10">
    <source>
        <dbReference type="ARBA" id="ARBA00043193"/>
    </source>
</evidence>
<feature type="binding site" evidence="12">
    <location>
        <position position="329"/>
    </location>
    <ligand>
        <name>Mg(2+)</name>
        <dbReference type="ChEBI" id="CHEBI:18420"/>
        <label>1</label>
    </ligand>
</feature>
<dbReference type="GO" id="GO:0004649">
    <property type="term" value="F:poly(ADP-ribose) glycohydrolase activity"/>
    <property type="evidence" value="ECO:0007669"/>
    <property type="project" value="UniProtKB-EC"/>
</dbReference>
<feature type="binding site" evidence="12">
    <location>
        <position position="66"/>
    </location>
    <ligand>
        <name>Mg(2+)</name>
        <dbReference type="ChEBI" id="CHEBI:18420"/>
        <label>1</label>
    </ligand>
</feature>
<accession>A0A835W8E0</accession>
<dbReference type="Gene3D" id="1.10.4080.10">
    <property type="entry name" value="ADP-ribosylation/Crystallin J1"/>
    <property type="match status" value="1"/>
</dbReference>
<evidence type="ECO:0000256" key="6">
    <source>
        <dbReference type="ARBA" id="ARBA00042471"/>
    </source>
</evidence>
<proteinExistence type="inferred from homology"/>
<dbReference type="OrthoDB" id="410104at2759"/>
<organism evidence="13 14">
    <name type="scientific">Chlamydomonas incerta</name>
    <dbReference type="NCBI Taxonomy" id="51695"/>
    <lineage>
        <taxon>Eukaryota</taxon>
        <taxon>Viridiplantae</taxon>
        <taxon>Chlorophyta</taxon>
        <taxon>core chlorophytes</taxon>
        <taxon>Chlorophyceae</taxon>
        <taxon>CS clade</taxon>
        <taxon>Chlamydomonadales</taxon>
        <taxon>Chlamydomonadaceae</taxon>
        <taxon>Chlamydomonas</taxon>
    </lineage>
</organism>
<sequence length="379" mass="38950">MSAQLAATLSPFEQRCVGSMLGKFCGDVLGAAVEGWDDARIRAAAPDGLQSFVMGTNRGDGCYTDDTQMAIALARSLVASGGRCDALAAARAYADEYEMGRGYGGTAYKILVLIRKQGIDEETLATLGTRFIPGGSFGNGGAMRIAPLGLVYRHAPPAVLREAVAAALRVTHVHPTAIDGAFVIALAIGYLSTHAPPPEPASAPAAAAAAAPAGGGAGGAAATVTGLFDHLLAAQSLMETPAMVEKLRAVRSAVLQAAPLAKAPGQGWAAYFASRGWTAEMDLHAAVSEPFQIRADDAAAVSLAALTFHWGRPQDAVIAAVHYGGDTDTVGAIVGGMVGALYGVGWLPDRWLLPLENGQAGRDEVVALSRELAKFDTRG</sequence>
<dbReference type="PANTHER" id="PTHR16222:SF24">
    <property type="entry name" value="ADP-RIBOSYLHYDROLASE ARH3"/>
    <property type="match status" value="1"/>
</dbReference>
<feature type="binding site" evidence="12">
    <location>
        <position position="326"/>
    </location>
    <ligand>
        <name>Mg(2+)</name>
        <dbReference type="ChEBI" id="CHEBI:18420"/>
        <label>1</label>
    </ligand>
</feature>
<keyword evidence="14" id="KW-1185">Reference proteome</keyword>
<keyword evidence="3" id="KW-0378">Hydrolase</keyword>
<evidence type="ECO:0000256" key="8">
    <source>
        <dbReference type="ARBA" id="ARBA00042850"/>
    </source>
</evidence>
<evidence type="ECO:0000256" key="2">
    <source>
        <dbReference type="ARBA" id="ARBA00012255"/>
    </source>
</evidence>
<reference evidence="13" key="1">
    <citation type="journal article" date="2020" name="bioRxiv">
        <title>Comparative genomics of Chlamydomonas.</title>
        <authorList>
            <person name="Craig R.J."/>
            <person name="Hasan A.R."/>
            <person name="Ness R.W."/>
            <person name="Keightley P.D."/>
        </authorList>
    </citation>
    <scope>NUCLEOTIDE SEQUENCE</scope>
    <source>
        <strain evidence="13">SAG 7.73</strain>
    </source>
</reference>
<comment type="cofactor">
    <cofactor evidence="12">
        <name>Mg(2+)</name>
        <dbReference type="ChEBI" id="CHEBI:18420"/>
    </cofactor>
    <text evidence="12">Binds 2 magnesium ions per subunit.</text>
</comment>
<feature type="binding site" evidence="12">
    <location>
        <position position="328"/>
    </location>
    <ligand>
        <name>Mg(2+)</name>
        <dbReference type="ChEBI" id="CHEBI:18420"/>
        <label>1</label>
    </ligand>
</feature>
<keyword evidence="12" id="KW-0460">Magnesium</keyword>
<gene>
    <name evidence="13" type="ORF">HXX76_004909</name>
</gene>
<comment type="similarity">
    <text evidence="1">Belongs to the ADP-ribosylglycohydrolase family.</text>
</comment>
<dbReference type="InterPro" id="IPR005502">
    <property type="entry name" value="Ribosyl_crysJ1"/>
</dbReference>